<dbReference type="Proteomes" id="UP000242972">
    <property type="component" value="Unassembled WGS sequence"/>
</dbReference>
<evidence type="ECO:0000256" key="5">
    <source>
        <dbReference type="ARBA" id="ARBA00023157"/>
    </source>
</evidence>
<evidence type="ECO:0000256" key="3">
    <source>
        <dbReference type="ARBA" id="ARBA00023004"/>
    </source>
</evidence>
<keyword evidence="7" id="KW-0472">Membrane</keyword>
<dbReference type="InterPro" id="IPR005805">
    <property type="entry name" value="Rieske_Fe-S_prot_C"/>
</dbReference>
<dbReference type="PANTHER" id="PTHR10134">
    <property type="entry name" value="CYTOCHROME B-C1 COMPLEX SUBUNIT RIESKE, MITOCHONDRIAL"/>
    <property type="match status" value="1"/>
</dbReference>
<keyword evidence="7" id="KW-0812">Transmembrane</keyword>
<evidence type="ECO:0000256" key="2">
    <source>
        <dbReference type="ARBA" id="ARBA00022723"/>
    </source>
</evidence>
<evidence type="ECO:0000256" key="6">
    <source>
        <dbReference type="ARBA" id="ARBA00034078"/>
    </source>
</evidence>
<dbReference type="GO" id="GO:0016020">
    <property type="term" value="C:membrane"/>
    <property type="evidence" value="ECO:0007669"/>
    <property type="project" value="InterPro"/>
</dbReference>
<keyword evidence="7" id="KW-1133">Transmembrane helix</keyword>
<dbReference type="InterPro" id="IPR017941">
    <property type="entry name" value="Rieske_2Fe-2S"/>
</dbReference>
<dbReference type="InterPro" id="IPR036922">
    <property type="entry name" value="Rieske_2Fe-2S_sf"/>
</dbReference>
<keyword evidence="3" id="KW-0408">Iron</keyword>
<evidence type="ECO:0000256" key="4">
    <source>
        <dbReference type="ARBA" id="ARBA00023014"/>
    </source>
</evidence>
<dbReference type="GO" id="GO:0046872">
    <property type="term" value="F:metal ion binding"/>
    <property type="evidence" value="ECO:0007669"/>
    <property type="project" value="UniProtKB-KW"/>
</dbReference>
<dbReference type="GO" id="GO:0016705">
    <property type="term" value="F:oxidoreductase activity, acting on paired donors, with incorporation or reduction of molecular oxygen"/>
    <property type="evidence" value="ECO:0007669"/>
    <property type="project" value="UniProtKB-ARBA"/>
</dbReference>
<evidence type="ECO:0000313" key="9">
    <source>
        <dbReference type="EMBL" id="PSR32812.1"/>
    </source>
</evidence>
<keyword evidence="1" id="KW-0001">2Fe-2S</keyword>
<gene>
    <name evidence="9" type="ORF">C7B46_12635</name>
</gene>
<dbReference type="Gene3D" id="2.102.10.10">
    <property type="entry name" value="Rieske [2Fe-2S] iron-sulphur domain"/>
    <property type="match status" value="1"/>
</dbReference>
<dbReference type="PROSITE" id="PS51296">
    <property type="entry name" value="RIESKE"/>
    <property type="match status" value="1"/>
</dbReference>
<name>A0A2T2XEG0_9FIRM</name>
<comment type="caution">
    <text evidence="9">The sequence shown here is derived from an EMBL/GenBank/DDBJ whole genome shotgun (WGS) entry which is preliminary data.</text>
</comment>
<dbReference type="GO" id="GO:0051537">
    <property type="term" value="F:2 iron, 2 sulfur cluster binding"/>
    <property type="evidence" value="ECO:0007669"/>
    <property type="project" value="UniProtKB-KW"/>
</dbReference>
<protein>
    <recommendedName>
        <fullName evidence="8">Rieske domain-containing protein</fullName>
    </recommendedName>
</protein>
<evidence type="ECO:0000259" key="8">
    <source>
        <dbReference type="PROSITE" id="PS51296"/>
    </source>
</evidence>
<evidence type="ECO:0000256" key="7">
    <source>
        <dbReference type="SAM" id="Phobius"/>
    </source>
</evidence>
<organism evidence="9 10">
    <name type="scientific">Sulfobacillus benefaciens</name>
    <dbReference type="NCBI Taxonomy" id="453960"/>
    <lineage>
        <taxon>Bacteria</taxon>
        <taxon>Bacillati</taxon>
        <taxon>Bacillota</taxon>
        <taxon>Clostridia</taxon>
        <taxon>Eubacteriales</taxon>
        <taxon>Clostridiales Family XVII. Incertae Sedis</taxon>
        <taxon>Sulfobacillus</taxon>
    </lineage>
</organism>
<evidence type="ECO:0000256" key="1">
    <source>
        <dbReference type="ARBA" id="ARBA00022714"/>
    </source>
</evidence>
<dbReference type="Pfam" id="PF00355">
    <property type="entry name" value="Rieske"/>
    <property type="match status" value="1"/>
</dbReference>
<reference evidence="9 10" key="1">
    <citation type="journal article" date="2014" name="BMC Genomics">
        <title>Comparison of environmental and isolate Sulfobacillus genomes reveals diverse carbon, sulfur, nitrogen, and hydrogen metabolisms.</title>
        <authorList>
            <person name="Justice N.B."/>
            <person name="Norman A."/>
            <person name="Brown C.T."/>
            <person name="Singh A."/>
            <person name="Thomas B.C."/>
            <person name="Banfield J.F."/>
        </authorList>
    </citation>
    <scope>NUCLEOTIDE SEQUENCE [LARGE SCALE GENOMIC DNA]</scope>
    <source>
        <strain evidence="9">AMDSBA4</strain>
    </source>
</reference>
<comment type="cofactor">
    <cofactor evidence="6">
        <name>[2Fe-2S] cluster</name>
        <dbReference type="ChEBI" id="CHEBI:190135"/>
    </cofactor>
</comment>
<dbReference type="EMBL" id="PXYW01000031">
    <property type="protein sequence ID" value="PSR32812.1"/>
    <property type="molecule type" value="Genomic_DNA"/>
</dbReference>
<dbReference type="InterPro" id="IPR014349">
    <property type="entry name" value="Rieske_Fe-S_prot"/>
</dbReference>
<dbReference type="AlphaFoldDB" id="A0A2T2XEG0"/>
<accession>A0A2T2XEG0</accession>
<proteinExistence type="predicted"/>
<evidence type="ECO:0000313" key="10">
    <source>
        <dbReference type="Proteomes" id="UP000242972"/>
    </source>
</evidence>
<keyword evidence="4" id="KW-0411">Iron-sulfur</keyword>
<keyword evidence="5" id="KW-1015">Disulfide bond</keyword>
<dbReference type="PRINTS" id="PR00162">
    <property type="entry name" value="RIESKE"/>
</dbReference>
<feature type="domain" description="Rieske" evidence="8">
    <location>
        <begin position="84"/>
        <end position="170"/>
    </location>
</feature>
<feature type="transmembrane region" description="Helical" evidence="7">
    <location>
        <begin position="20"/>
        <end position="41"/>
    </location>
</feature>
<sequence>MAGKRPQRAGWTRRDFFNWVLNVVMGIIAILVAIPALGVAITPAFQNPAPTWVNLGAATGLQQSSVQAGTGGVGTVVKAPYSYIEVDHWAKLPAADYAYLRYIGGSCQFFILSPICTHLGCHVNWIQADNQFHCPCHGSVYTIDGLNVSGPAPLPLGVFRWKMVGPDVWIARESTFTHAHQRMVEAPAQPCLKEA</sequence>
<dbReference type="GO" id="GO:0004497">
    <property type="term" value="F:monooxygenase activity"/>
    <property type="evidence" value="ECO:0007669"/>
    <property type="project" value="UniProtKB-ARBA"/>
</dbReference>
<dbReference type="SUPFAM" id="SSF50022">
    <property type="entry name" value="ISP domain"/>
    <property type="match status" value="1"/>
</dbReference>
<keyword evidence="2" id="KW-0479">Metal-binding</keyword>